<comment type="caution">
    <text evidence="1">The sequence shown here is derived from an EMBL/GenBank/DDBJ whole genome shotgun (WGS) entry which is preliminary data.</text>
</comment>
<gene>
    <name evidence="1" type="ORF">B0H16DRAFT_1467437</name>
</gene>
<keyword evidence="2" id="KW-1185">Reference proteome</keyword>
<organism evidence="1 2">
    <name type="scientific">Mycena metata</name>
    <dbReference type="NCBI Taxonomy" id="1033252"/>
    <lineage>
        <taxon>Eukaryota</taxon>
        <taxon>Fungi</taxon>
        <taxon>Dikarya</taxon>
        <taxon>Basidiomycota</taxon>
        <taxon>Agaricomycotina</taxon>
        <taxon>Agaricomycetes</taxon>
        <taxon>Agaricomycetidae</taxon>
        <taxon>Agaricales</taxon>
        <taxon>Marasmiineae</taxon>
        <taxon>Mycenaceae</taxon>
        <taxon>Mycena</taxon>
    </lineage>
</organism>
<evidence type="ECO:0000313" key="2">
    <source>
        <dbReference type="Proteomes" id="UP001215598"/>
    </source>
</evidence>
<name>A0AAD7I645_9AGAR</name>
<protein>
    <submittedName>
        <fullName evidence="1">Uncharacterized protein</fullName>
    </submittedName>
</protein>
<accession>A0AAD7I645</accession>
<proteinExistence type="predicted"/>
<sequence>MPAPTAAVCAGVNGAYTATVKLCGLLTDGSSCESRTDEEGDDEGGDRRTMECKVKVRSQGWQRSPPPVSRIYPHPASRIGTLGYKVSRPDFSEVFFSACFSQCKGARRGPSRKSVLVVHIGVRWGLVKWWIASRVGSISSDKGQGFRVSFGLASLQTV</sequence>
<dbReference type="EMBL" id="JARKIB010000130">
    <property type="protein sequence ID" value="KAJ7734888.1"/>
    <property type="molecule type" value="Genomic_DNA"/>
</dbReference>
<dbReference type="AlphaFoldDB" id="A0AAD7I645"/>
<dbReference type="Proteomes" id="UP001215598">
    <property type="component" value="Unassembled WGS sequence"/>
</dbReference>
<evidence type="ECO:0000313" key="1">
    <source>
        <dbReference type="EMBL" id="KAJ7734888.1"/>
    </source>
</evidence>
<reference evidence="1" key="1">
    <citation type="submission" date="2023-03" db="EMBL/GenBank/DDBJ databases">
        <title>Massive genome expansion in bonnet fungi (Mycena s.s.) driven by repeated elements and novel gene families across ecological guilds.</title>
        <authorList>
            <consortium name="Lawrence Berkeley National Laboratory"/>
            <person name="Harder C.B."/>
            <person name="Miyauchi S."/>
            <person name="Viragh M."/>
            <person name="Kuo A."/>
            <person name="Thoen E."/>
            <person name="Andreopoulos B."/>
            <person name="Lu D."/>
            <person name="Skrede I."/>
            <person name="Drula E."/>
            <person name="Henrissat B."/>
            <person name="Morin E."/>
            <person name="Kohler A."/>
            <person name="Barry K."/>
            <person name="LaButti K."/>
            <person name="Morin E."/>
            <person name="Salamov A."/>
            <person name="Lipzen A."/>
            <person name="Mereny Z."/>
            <person name="Hegedus B."/>
            <person name="Baldrian P."/>
            <person name="Stursova M."/>
            <person name="Weitz H."/>
            <person name="Taylor A."/>
            <person name="Grigoriev I.V."/>
            <person name="Nagy L.G."/>
            <person name="Martin F."/>
            <person name="Kauserud H."/>
        </authorList>
    </citation>
    <scope>NUCLEOTIDE SEQUENCE</scope>
    <source>
        <strain evidence="1">CBHHK182m</strain>
    </source>
</reference>